<dbReference type="EMBL" id="JAQQWP010000004">
    <property type="protein sequence ID" value="KAK8121200.1"/>
    <property type="molecule type" value="Genomic_DNA"/>
</dbReference>
<dbReference type="Proteomes" id="UP001392437">
    <property type="component" value="Unassembled WGS sequence"/>
</dbReference>
<accession>A0AAW0R1T4</accession>
<reference evidence="1 2" key="1">
    <citation type="submission" date="2023-01" db="EMBL/GenBank/DDBJ databases">
        <title>Analysis of 21 Apiospora genomes using comparative genomics revels a genus with tremendous synthesis potential of carbohydrate active enzymes and secondary metabolites.</title>
        <authorList>
            <person name="Sorensen T."/>
        </authorList>
    </citation>
    <scope>NUCLEOTIDE SEQUENCE [LARGE SCALE GENOMIC DNA]</scope>
    <source>
        <strain evidence="1 2">CBS 117206</strain>
    </source>
</reference>
<evidence type="ECO:0000313" key="1">
    <source>
        <dbReference type="EMBL" id="KAK8121200.1"/>
    </source>
</evidence>
<evidence type="ECO:0008006" key="3">
    <source>
        <dbReference type="Google" id="ProtNLM"/>
    </source>
</evidence>
<sequence>MSAPIQSASGYWANDRPVRMIPTMSTVRPEPEPVLDANQFYALNNHVFKTYRESVDMMRSRKETVTIYIGDKSLQVHRELLTGIKAFNIAFTLPLREKEEKTYYVQYELASETNIEFEFQAHLVLFVALYGETRLPEAVYNFDNQAGPILVRALALAEYRIAADYVNDRINTMITAYFNRLVDWKTTIPCAPNHLLLETHKKYIAEINDTFIAYRDSNIRRRKFPLQSFGHLIALHCPPDGLGDLPVRGG</sequence>
<keyword evidence="2" id="KW-1185">Reference proteome</keyword>
<evidence type="ECO:0000313" key="2">
    <source>
        <dbReference type="Proteomes" id="UP001392437"/>
    </source>
</evidence>
<gene>
    <name evidence="1" type="ORF">PG999_005320</name>
</gene>
<proteinExistence type="predicted"/>
<protein>
    <recommendedName>
        <fullName evidence="3">BTB domain-containing protein</fullName>
    </recommendedName>
</protein>
<dbReference type="AlphaFoldDB" id="A0AAW0R1T4"/>
<comment type="caution">
    <text evidence="1">The sequence shown here is derived from an EMBL/GenBank/DDBJ whole genome shotgun (WGS) entry which is preliminary data.</text>
</comment>
<organism evidence="1 2">
    <name type="scientific">Apiospora kogelbergensis</name>
    <dbReference type="NCBI Taxonomy" id="1337665"/>
    <lineage>
        <taxon>Eukaryota</taxon>
        <taxon>Fungi</taxon>
        <taxon>Dikarya</taxon>
        <taxon>Ascomycota</taxon>
        <taxon>Pezizomycotina</taxon>
        <taxon>Sordariomycetes</taxon>
        <taxon>Xylariomycetidae</taxon>
        <taxon>Amphisphaeriales</taxon>
        <taxon>Apiosporaceae</taxon>
        <taxon>Apiospora</taxon>
    </lineage>
</organism>
<name>A0AAW0R1T4_9PEZI</name>